<dbReference type="InterPro" id="IPR036101">
    <property type="entry name" value="CarD-like/TRCF_RID_sf"/>
</dbReference>
<evidence type="ECO:0000256" key="9">
    <source>
        <dbReference type="ARBA" id="ARBA00023204"/>
    </source>
</evidence>
<dbReference type="InterPro" id="IPR011545">
    <property type="entry name" value="DEAD/DEAH_box_helicase_dom"/>
</dbReference>
<comment type="subcellular location">
    <subcellularLocation>
        <location evidence="1">Cytoplasm</location>
    </subcellularLocation>
</comment>
<evidence type="ECO:0000259" key="13">
    <source>
        <dbReference type="PROSITE" id="PS51192"/>
    </source>
</evidence>
<dbReference type="InterPro" id="IPR027417">
    <property type="entry name" value="P-loop_NTPase"/>
</dbReference>
<dbReference type="Pfam" id="PF03461">
    <property type="entry name" value="TRCF"/>
    <property type="match status" value="1"/>
</dbReference>
<evidence type="ECO:0000256" key="5">
    <source>
        <dbReference type="ARBA" id="ARBA00022801"/>
    </source>
</evidence>
<dbReference type="GO" id="GO:0016787">
    <property type="term" value="F:hydrolase activity"/>
    <property type="evidence" value="ECO:0007669"/>
    <property type="project" value="UniProtKB-KW"/>
</dbReference>
<feature type="domain" description="Helicase C-terminal" evidence="14">
    <location>
        <begin position="749"/>
        <end position="911"/>
    </location>
</feature>
<comment type="caution">
    <text evidence="15">The sequence shown here is derived from an EMBL/GenBank/DDBJ whole genome shotgun (WGS) entry which is preliminary data.</text>
</comment>
<feature type="domain" description="Helicase ATP-binding" evidence="13">
    <location>
        <begin position="575"/>
        <end position="736"/>
    </location>
</feature>
<dbReference type="Proteomes" id="UP000266426">
    <property type="component" value="Unassembled WGS sequence"/>
</dbReference>
<evidence type="ECO:0000256" key="12">
    <source>
        <dbReference type="ARBA" id="ARBA00070128"/>
    </source>
</evidence>
<dbReference type="PROSITE" id="PS51192">
    <property type="entry name" value="HELICASE_ATP_BIND_1"/>
    <property type="match status" value="1"/>
</dbReference>
<dbReference type="NCBIfam" id="TIGR00580">
    <property type="entry name" value="mfd"/>
    <property type="match status" value="1"/>
</dbReference>
<dbReference type="EMBL" id="QZJZ01000045">
    <property type="protein sequence ID" value="RJP59645.1"/>
    <property type="molecule type" value="Genomic_DNA"/>
</dbReference>
<keyword evidence="2" id="KW-0963">Cytoplasm</keyword>
<dbReference type="Gene3D" id="3.30.2060.10">
    <property type="entry name" value="Penicillin-binding protein 1b domain"/>
    <property type="match status" value="1"/>
</dbReference>
<dbReference type="InterPro" id="IPR003711">
    <property type="entry name" value="CarD-like/TRCF_RID"/>
</dbReference>
<dbReference type="Pfam" id="PF00270">
    <property type="entry name" value="DEAD"/>
    <property type="match status" value="1"/>
</dbReference>
<dbReference type="SUPFAM" id="SSF141259">
    <property type="entry name" value="CarD-like"/>
    <property type="match status" value="1"/>
</dbReference>
<reference evidence="15 16" key="1">
    <citation type="journal article" date="2017" name="ISME J.">
        <title>Energy and carbon metabolisms in a deep terrestrial subsurface fluid microbial community.</title>
        <authorList>
            <person name="Momper L."/>
            <person name="Jungbluth S.P."/>
            <person name="Lee M.D."/>
            <person name="Amend J.P."/>
        </authorList>
    </citation>
    <scope>NUCLEOTIDE SEQUENCE [LARGE SCALE GENOMIC DNA]</scope>
    <source>
        <strain evidence="15">SURF_26</strain>
    </source>
</reference>
<evidence type="ECO:0000256" key="1">
    <source>
        <dbReference type="ARBA" id="ARBA00004496"/>
    </source>
</evidence>
<dbReference type="Pfam" id="PF00271">
    <property type="entry name" value="Helicase_C"/>
    <property type="match status" value="1"/>
</dbReference>
<dbReference type="Gene3D" id="3.40.50.300">
    <property type="entry name" value="P-loop containing nucleotide triphosphate hydrolases"/>
    <property type="match status" value="2"/>
</dbReference>
<protein>
    <recommendedName>
        <fullName evidence="12">Transcription-repair-coupling factor</fullName>
    </recommendedName>
</protein>
<evidence type="ECO:0000259" key="14">
    <source>
        <dbReference type="PROSITE" id="PS51194"/>
    </source>
</evidence>
<keyword evidence="7" id="KW-0067">ATP-binding</keyword>
<accession>A0A3A4R0L0</accession>
<dbReference type="InterPro" id="IPR004576">
    <property type="entry name" value="Mfd"/>
</dbReference>
<dbReference type="GO" id="GO:0005737">
    <property type="term" value="C:cytoplasm"/>
    <property type="evidence" value="ECO:0007669"/>
    <property type="project" value="UniProtKB-SubCell"/>
</dbReference>
<gene>
    <name evidence="15" type="primary">mfd</name>
    <name evidence="15" type="ORF">C4541_05640</name>
</gene>
<dbReference type="InterPro" id="IPR005118">
    <property type="entry name" value="TRCF_C"/>
</dbReference>
<dbReference type="Gene3D" id="2.40.10.170">
    <property type="match status" value="1"/>
</dbReference>
<keyword evidence="3" id="KW-0547">Nucleotide-binding</keyword>
<dbReference type="InterPro" id="IPR037235">
    <property type="entry name" value="TRCF-like_C_D7"/>
</dbReference>
<dbReference type="PROSITE" id="PS51194">
    <property type="entry name" value="HELICASE_CTER"/>
    <property type="match status" value="1"/>
</dbReference>
<dbReference type="PANTHER" id="PTHR47964:SF1">
    <property type="entry name" value="ATP-DEPENDENT DNA HELICASE HOMOLOG RECG, CHLOROPLASTIC"/>
    <property type="match status" value="1"/>
</dbReference>
<dbReference type="SMART" id="SM00487">
    <property type="entry name" value="DEXDc"/>
    <property type="match status" value="1"/>
</dbReference>
<comment type="similarity">
    <text evidence="10">In the N-terminal section; belongs to the UvrB family.</text>
</comment>
<dbReference type="HAMAP" id="MF_00969">
    <property type="entry name" value="TRCF"/>
    <property type="match status" value="1"/>
</dbReference>
<dbReference type="Pfam" id="PF02559">
    <property type="entry name" value="CarD_TRCF_RID"/>
    <property type="match status" value="1"/>
</dbReference>
<dbReference type="SMART" id="SM01058">
    <property type="entry name" value="CarD_TRCF"/>
    <property type="match status" value="1"/>
</dbReference>
<evidence type="ECO:0000256" key="2">
    <source>
        <dbReference type="ARBA" id="ARBA00022490"/>
    </source>
</evidence>
<dbReference type="SUPFAM" id="SSF143517">
    <property type="entry name" value="TRCF domain-like"/>
    <property type="match status" value="1"/>
</dbReference>
<evidence type="ECO:0000256" key="6">
    <source>
        <dbReference type="ARBA" id="ARBA00022806"/>
    </source>
</evidence>
<dbReference type="PANTHER" id="PTHR47964">
    <property type="entry name" value="ATP-DEPENDENT DNA HELICASE HOMOLOG RECG, CHLOROPLASTIC"/>
    <property type="match status" value="1"/>
</dbReference>
<dbReference type="CDD" id="cd17991">
    <property type="entry name" value="DEXHc_TRCF"/>
    <property type="match status" value="1"/>
</dbReference>
<evidence type="ECO:0000256" key="8">
    <source>
        <dbReference type="ARBA" id="ARBA00023125"/>
    </source>
</evidence>
<keyword evidence="6" id="KW-0347">Helicase</keyword>
<sequence>MRKKNNSQLDVGFANLDKCTEALNLLRDGESVLFSGLWKSAKAFLTANLYSQLKIPFVIVTRGVKEAEQFIEDLDLSLPGAAVEFPMWEVLPDSKTKPDPEISAQRLKTLYALCTDKKTPHLIVTSIGALLQKSVAPKELKNTAYTFKKGDTFKFNDFISTVFSLGYQRAEQVERLGEYSVRGGIIDIFSLAHEAPLRIEFWGDTIDTIRTFNPTTQLTEHPIDSFHILPADETKFYAANKVVPFMEYLPKSSVIVFDEPPELDKRISQHLPFIQQAPHYFSTRETIIRESERLTRIGLEVSGQSSEPFFKTPHHVMFGTTAPHFLDLITQEDKKISSVLDESLKEIDSLLDDGYTIVFSFNNIGEQQRFFEICTDKKYERLTRCKAVTSHLSGGFVFPETQFALISDQEIFGRYRVRRTSKKFRYAAPVREMVELSLGDLVVHANYGIGRYQGIQKINQNDTIKEMIVLEYAEKSKLFVPLMHSNLVRRYVGCGQDEAPKLDTLGTSSWQRKKKAAEEAVYDLAAEFLEIDAARSILPGYAFEKDNAWQREFEASFIYQETPDQLSAIDRIKDDMESTKPMDRLICGDVGYGKTEVAIRAAFKAVMSGKQVAMLVPTTVLAQQQYKVFTERMADYPVTIEMLSRFRTGAEQRQILKLAADGAIDILIGTHRLIQPDVKFRDLGLVIVDEEQRFGVKHKEQFKRLRRLIDVLTLTATPIPRTLYLSLVGARDMSLINTPPEDRLPVHTYVTSFDEKLVEQAIRRELNREGQVFFVHNRVNSIHKMKLKLQHLVPEAKIEVAHGQMHERELAGVMDMFRSGVIDILVCTTIIESGLDIPNANTIIIDRADRFGLADLYQLRGRVGRDKTRAYAYLLVPPNRVQSEQAHRRLDAIETHQELGAGYQIALRDLEIRGAGNILGDRQHGHITAVGFDMYCRLLKNAIAQVKGEPIPQPPQTVVKLGIEPEISPGYIPSDVQRMGIYSRLQDIVDIHDVDILHDELDDIYGTPPEDVQLLLDVVRIKLLAAEQDIDYVEIKDGKLILKRGEEYVTENGIKAYRVTDKSFIKKTDTVKSILKGLPPCVRISSDRK</sequence>
<dbReference type="InterPro" id="IPR001650">
    <property type="entry name" value="Helicase_C-like"/>
</dbReference>
<keyword evidence="5" id="KW-0378">Hydrolase</keyword>
<evidence type="ECO:0000256" key="11">
    <source>
        <dbReference type="ARBA" id="ARBA00061399"/>
    </source>
</evidence>
<dbReference type="GO" id="GO:0006281">
    <property type="term" value="P:DNA repair"/>
    <property type="evidence" value="ECO:0007669"/>
    <property type="project" value="UniProtKB-KW"/>
</dbReference>
<evidence type="ECO:0000313" key="16">
    <source>
        <dbReference type="Proteomes" id="UP000266426"/>
    </source>
</evidence>
<keyword evidence="4" id="KW-0227">DNA damage</keyword>
<evidence type="ECO:0000313" key="15">
    <source>
        <dbReference type="EMBL" id="RJP59645.1"/>
    </source>
</evidence>
<dbReference type="SMART" id="SM00490">
    <property type="entry name" value="HELICc"/>
    <property type="match status" value="1"/>
</dbReference>
<organism evidence="15 16">
    <name type="scientific">Candidatus Auribacter fodinae</name>
    <dbReference type="NCBI Taxonomy" id="2093366"/>
    <lineage>
        <taxon>Bacteria</taxon>
        <taxon>Pseudomonadati</taxon>
        <taxon>Candidatus Auribacterota</taxon>
        <taxon>Candidatus Auribacteria</taxon>
        <taxon>Candidatus Auribacterales</taxon>
        <taxon>Candidatus Auribacteraceae</taxon>
        <taxon>Candidatus Auribacter</taxon>
    </lineage>
</organism>
<evidence type="ECO:0000256" key="10">
    <source>
        <dbReference type="ARBA" id="ARBA00061104"/>
    </source>
</evidence>
<keyword evidence="8" id="KW-0238">DNA-binding</keyword>
<dbReference type="Gene3D" id="3.90.1150.50">
    <property type="entry name" value="Transcription-repair-coupling factor, D7 domain"/>
    <property type="match status" value="1"/>
</dbReference>
<dbReference type="SUPFAM" id="SSF52540">
    <property type="entry name" value="P-loop containing nucleoside triphosphate hydrolases"/>
    <property type="match status" value="4"/>
</dbReference>
<dbReference type="GO" id="GO:0005524">
    <property type="term" value="F:ATP binding"/>
    <property type="evidence" value="ECO:0007669"/>
    <property type="project" value="UniProtKB-KW"/>
</dbReference>
<dbReference type="Pfam" id="PF17757">
    <property type="entry name" value="UvrB_inter"/>
    <property type="match status" value="1"/>
</dbReference>
<dbReference type="InterPro" id="IPR047112">
    <property type="entry name" value="RecG/Mfd"/>
</dbReference>
<proteinExistence type="inferred from homology"/>
<dbReference type="AlphaFoldDB" id="A0A3A4R0L0"/>
<name>A0A3A4R0L0_9BACT</name>
<dbReference type="GO" id="GO:0003684">
    <property type="term" value="F:damaged DNA binding"/>
    <property type="evidence" value="ECO:0007669"/>
    <property type="project" value="InterPro"/>
</dbReference>
<dbReference type="GO" id="GO:0003678">
    <property type="term" value="F:DNA helicase activity"/>
    <property type="evidence" value="ECO:0007669"/>
    <property type="project" value="TreeGrafter"/>
</dbReference>
<evidence type="ECO:0000256" key="4">
    <source>
        <dbReference type="ARBA" id="ARBA00022763"/>
    </source>
</evidence>
<comment type="similarity">
    <text evidence="11">In the C-terminal section; belongs to the helicase family. RecG subfamily.</text>
</comment>
<dbReference type="InterPro" id="IPR014001">
    <property type="entry name" value="Helicase_ATP-bd"/>
</dbReference>
<dbReference type="InterPro" id="IPR041471">
    <property type="entry name" value="UvrB_inter"/>
</dbReference>
<evidence type="ECO:0000256" key="7">
    <source>
        <dbReference type="ARBA" id="ARBA00022840"/>
    </source>
</evidence>
<feature type="non-terminal residue" evidence="15">
    <location>
        <position position="1089"/>
    </location>
</feature>
<dbReference type="SMART" id="SM00982">
    <property type="entry name" value="TRCF"/>
    <property type="match status" value="1"/>
</dbReference>
<keyword evidence="9" id="KW-0234">DNA repair</keyword>
<dbReference type="FunFam" id="3.40.50.300:FF:000546">
    <property type="entry name" value="Transcription-repair-coupling factor"/>
    <property type="match status" value="1"/>
</dbReference>
<evidence type="ECO:0000256" key="3">
    <source>
        <dbReference type="ARBA" id="ARBA00022741"/>
    </source>
</evidence>